<feature type="compositionally biased region" description="Low complexity" evidence="1">
    <location>
        <begin position="242"/>
        <end position="253"/>
    </location>
</feature>
<evidence type="ECO:0000256" key="1">
    <source>
        <dbReference type="SAM" id="MobiDB-lite"/>
    </source>
</evidence>
<accession>A0A7G8LSF9</accession>
<protein>
    <submittedName>
        <fullName evidence="3">Nonstructural protein 2</fullName>
    </submittedName>
</protein>
<dbReference type="InterPro" id="IPR000651">
    <property type="entry name" value="Ras-like_Gua-exchang_fac_N"/>
</dbReference>
<feature type="compositionally biased region" description="Low complexity" evidence="1">
    <location>
        <begin position="264"/>
        <end position="288"/>
    </location>
</feature>
<dbReference type="EMBL" id="MT796426">
    <property type="protein sequence ID" value="QNJ60186.1"/>
    <property type="molecule type" value="Genomic_DNA"/>
</dbReference>
<feature type="domain" description="N-terminal Ras-GEF" evidence="2">
    <location>
        <begin position="1"/>
        <end position="90"/>
    </location>
</feature>
<feature type="compositionally biased region" description="Polar residues" evidence="1">
    <location>
        <begin position="433"/>
        <end position="452"/>
    </location>
</feature>
<proteinExistence type="predicted"/>
<sequence length="452" mass="52147">MLILLVNFCLLWSLLKSLQMKYQVKQRQQHLKKLEVVMSSVIQDWEDMLKDHSTEEELKEYLTEEFLAFIQRDCKNDSLETLYETVEEPKLVQSSLATMKYYLTLTLQNKAKETTGLKGHSLSVISKWNSVIKTPLKLLSNEKEASTNSFERWNEEWDSSQISYAELLRIIQLMQEEFYTTPLNFEETKIFAKWFLASGKSLIKEVRTLYGSMKQTKERKTTQKTSVEDTPQTTTLESYQLDSDSAESQQSSQSEEEEEEDEMQSTQELNSRHSSTTQKRKSTTTQKGKYTKKRLLKNQPKAISTYFTPANGTTMNADASGGALTSIQGRIRQSLSTRLIQNIYATSCSITQSGPDGLCTSKWPTDPNSNMFIELNLFPKSQYNPSDNRNNWKRATIRMKVDLPDNSRQAYQIKEIIDAQMSRMENHPETETQSKSSWNNSNSGQHGPWNTY</sequence>
<feature type="region of interest" description="Disordered" evidence="1">
    <location>
        <begin position="213"/>
        <end position="295"/>
    </location>
</feature>
<organism evidence="3">
    <name type="scientific">Iteradensovirus sp</name>
    <dbReference type="NCBI Taxonomy" id="2766835"/>
    <lineage>
        <taxon>Viruses</taxon>
        <taxon>Monodnaviria</taxon>
        <taxon>Shotokuvirae</taxon>
        <taxon>Cossaviricota</taxon>
        <taxon>Quintoviricetes</taxon>
        <taxon>Piccovirales</taxon>
        <taxon>Parvoviridae</taxon>
        <taxon>Densovirinae</taxon>
        <taxon>Iteradensovirus</taxon>
    </lineage>
</organism>
<reference evidence="3" key="1">
    <citation type="submission" date="2020-07" db="EMBL/GenBank/DDBJ databases">
        <title>Coding-complete genomes of an iteravirus and a tetravirus identified from the pine processionary moth Thaumetopoea pityocampa in Portugal.</title>
        <authorList>
            <person name="Dorkeld F."/>
            <person name="Streiff R."/>
            <person name="Kerdelhue C."/>
            <person name="Ogliastro M."/>
        </authorList>
    </citation>
    <scope>NUCLEOTIDE SEQUENCE</scope>
    <source>
        <strain evidence="3">TR17180_c0_g1_i1</strain>
    </source>
</reference>
<evidence type="ECO:0000313" key="3">
    <source>
        <dbReference type="EMBL" id="QNJ60186.1"/>
    </source>
</evidence>
<feature type="compositionally biased region" description="Acidic residues" evidence="1">
    <location>
        <begin position="254"/>
        <end position="263"/>
    </location>
</feature>
<dbReference type="PROSITE" id="PS50212">
    <property type="entry name" value="RASGEF_NTER"/>
    <property type="match status" value="1"/>
</dbReference>
<feature type="compositionally biased region" description="Polar residues" evidence="1">
    <location>
        <begin position="228"/>
        <end position="241"/>
    </location>
</feature>
<name>A0A7G8LSF9_9VIRU</name>
<feature type="region of interest" description="Disordered" evidence="1">
    <location>
        <begin position="424"/>
        <end position="452"/>
    </location>
</feature>
<evidence type="ECO:0000259" key="2">
    <source>
        <dbReference type="PROSITE" id="PS50212"/>
    </source>
</evidence>